<sequence length="106" mass="12127">MEENNPHHQDINKADSYAQGMKRCIHTIVGQCFILDIDIGISRRIFHRNSTESCAHTSFLHLVGQNSLFPIENAQLQKIFEGLKIQTESIVTENLEFVLFLAEKTL</sequence>
<organism evidence="1 2">
    <name type="scientific">Trichonephila inaurata madagascariensis</name>
    <dbReference type="NCBI Taxonomy" id="2747483"/>
    <lineage>
        <taxon>Eukaryota</taxon>
        <taxon>Metazoa</taxon>
        <taxon>Ecdysozoa</taxon>
        <taxon>Arthropoda</taxon>
        <taxon>Chelicerata</taxon>
        <taxon>Arachnida</taxon>
        <taxon>Araneae</taxon>
        <taxon>Araneomorphae</taxon>
        <taxon>Entelegynae</taxon>
        <taxon>Araneoidea</taxon>
        <taxon>Nephilidae</taxon>
        <taxon>Trichonephila</taxon>
        <taxon>Trichonephila inaurata</taxon>
    </lineage>
</organism>
<accession>A0A8X6X787</accession>
<evidence type="ECO:0000313" key="2">
    <source>
        <dbReference type="Proteomes" id="UP000886998"/>
    </source>
</evidence>
<dbReference type="EMBL" id="BMAV01006396">
    <property type="protein sequence ID" value="GFY48338.1"/>
    <property type="molecule type" value="Genomic_DNA"/>
</dbReference>
<proteinExistence type="predicted"/>
<name>A0A8X6X787_9ARAC</name>
<keyword evidence="2" id="KW-1185">Reference proteome</keyword>
<protein>
    <submittedName>
        <fullName evidence="1">Uncharacterized protein</fullName>
    </submittedName>
</protein>
<gene>
    <name evidence="1" type="ORF">TNIN_77211</name>
</gene>
<dbReference type="Proteomes" id="UP000886998">
    <property type="component" value="Unassembled WGS sequence"/>
</dbReference>
<reference evidence="1" key="1">
    <citation type="submission" date="2020-08" db="EMBL/GenBank/DDBJ databases">
        <title>Multicomponent nature underlies the extraordinary mechanical properties of spider dragline silk.</title>
        <authorList>
            <person name="Kono N."/>
            <person name="Nakamura H."/>
            <person name="Mori M."/>
            <person name="Yoshida Y."/>
            <person name="Ohtoshi R."/>
            <person name="Malay A.D."/>
            <person name="Moran D.A.P."/>
            <person name="Tomita M."/>
            <person name="Numata K."/>
            <person name="Arakawa K."/>
        </authorList>
    </citation>
    <scope>NUCLEOTIDE SEQUENCE</scope>
</reference>
<evidence type="ECO:0000313" key="1">
    <source>
        <dbReference type="EMBL" id="GFY48338.1"/>
    </source>
</evidence>
<dbReference type="AlphaFoldDB" id="A0A8X6X787"/>
<comment type="caution">
    <text evidence="1">The sequence shown here is derived from an EMBL/GenBank/DDBJ whole genome shotgun (WGS) entry which is preliminary data.</text>
</comment>